<dbReference type="AlphaFoldDB" id="E3LE04"/>
<accession>E3LE04</accession>
<dbReference type="EMBL" id="DS268407">
    <property type="protein sequence ID" value="EFO82879.1"/>
    <property type="molecule type" value="Genomic_DNA"/>
</dbReference>
<organism evidence="3">
    <name type="scientific">Caenorhabditis remanei</name>
    <name type="common">Caenorhabditis vulgaris</name>
    <dbReference type="NCBI Taxonomy" id="31234"/>
    <lineage>
        <taxon>Eukaryota</taxon>
        <taxon>Metazoa</taxon>
        <taxon>Ecdysozoa</taxon>
        <taxon>Nematoda</taxon>
        <taxon>Chromadorea</taxon>
        <taxon>Rhabditida</taxon>
        <taxon>Rhabditina</taxon>
        <taxon>Rhabditomorpha</taxon>
        <taxon>Rhabditoidea</taxon>
        <taxon>Rhabditidae</taxon>
        <taxon>Peloderinae</taxon>
        <taxon>Caenorhabditis</taxon>
    </lineage>
</organism>
<evidence type="ECO:0000313" key="3">
    <source>
        <dbReference type="Proteomes" id="UP000008281"/>
    </source>
</evidence>
<dbReference type="Proteomes" id="UP000008281">
    <property type="component" value="Unassembled WGS sequence"/>
</dbReference>
<feature type="region of interest" description="Disordered" evidence="1">
    <location>
        <begin position="77"/>
        <end position="103"/>
    </location>
</feature>
<dbReference type="InParanoid" id="E3LE04"/>
<keyword evidence="3" id="KW-1185">Reference proteome</keyword>
<sequence>MNTSDGKTSDIAEEVFTEKWTVERVSRGRLNCNGSDHNQTLREWSESVRHKNDRDQITFFDCALRIEYWNGHENKQERIAGTASQEESDTSSRPGGRLVASFL</sequence>
<evidence type="ECO:0000256" key="1">
    <source>
        <dbReference type="SAM" id="MobiDB-lite"/>
    </source>
</evidence>
<gene>
    <name evidence="2" type="ORF">CRE_00241</name>
</gene>
<name>E3LE04_CAERE</name>
<reference evidence="2" key="1">
    <citation type="submission" date="2007-07" db="EMBL/GenBank/DDBJ databases">
        <title>PCAP assembly of the Caenorhabditis remanei genome.</title>
        <authorList>
            <consortium name="The Caenorhabditis remanei Sequencing Consortium"/>
            <person name="Wilson R.K."/>
        </authorList>
    </citation>
    <scope>NUCLEOTIDE SEQUENCE [LARGE SCALE GENOMIC DNA]</scope>
    <source>
        <strain evidence="2">PB4641</strain>
    </source>
</reference>
<protein>
    <submittedName>
        <fullName evidence="2">Uncharacterized protein</fullName>
    </submittedName>
</protein>
<proteinExistence type="predicted"/>
<dbReference type="HOGENOM" id="CLU_2266217_0_0_1"/>
<evidence type="ECO:0000313" key="2">
    <source>
        <dbReference type="EMBL" id="EFO82879.1"/>
    </source>
</evidence>